<feature type="transmembrane region" description="Helical" evidence="6">
    <location>
        <begin position="249"/>
        <end position="273"/>
    </location>
</feature>
<evidence type="ECO:0000313" key="8">
    <source>
        <dbReference type="EMBL" id="KOF00431.1"/>
    </source>
</evidence>
<evidence type="ECO:0000256" key="4">
    <source>
        <dbReference type="ARBA" id="ARBA00022989"/>
    </source>
</evidence>
<feature type="transmembrane region" description="Helical" evidence="6">
    <location>
        <begin position="293"/>
        <end position="313"/>
    </location>
</feature>
<evidence type="ECO:0000256" key="3">
    <source>
        <dbReference type="ARBA" id="ARBA00022692"/>
    </source>
</evidence>
<gene>
    <name evidence="8" type="ORF">W7K_04570</name>
</gene>
<dbReference type="InterPro" id="IPR025405">
    <property type="entry name" value="DUF4131"/>
</dbReference>
<evidence type="ECO:0000256" key="6">
    <source>
        <dbReference type="SAM" id="Phobius"/>
    </source>
</evidence>
<evidence type="ECO:0000256" key="2">
    <source>
        <dbReference type="ARBA" id="ARBA00022475"/>
    </source>
</evidence>
<sequence length="799" mass="84609">MVSERSAPALFGPGCAAGLVLGALACVQMPALLPLWLSVPMAVAGGAGWLLRWRGRTWAAVMLGLAWATVHGQWALHDQLPPDAPPQDVQVRGRVADLPQRGPGYTRFVLHVEEADTLPALRGKRLQVTWNDPWRGSSAHGAEGGRHAVRAGAHWQLSLRVRAPRSRINPGGFDGERHALLRGISGNGTVRDPGAAREHAPAQGLPAWRERSSDAIATQVAHPAARFVQALALGDTRGLSDADWEHLRALGLTHLVAISGFHVGVVAGFGVLLCRVSWWLCPLLGRYWPRPQAAAWGAALAAAAYAVAAGGALPTVRAALMIGLVALARAGRRPVGAGQGLALAAMVMLLPAPLSVLSAGFWLSFGGVLWLLWCLPRTGPEGAGGGLRGFLAAQGVASLGLLPLCVALFGGTARLGPLVNLPIIPWWTLLVVPLSLLGTALQVLHDGAGRWAWRAAAWLFELSWQALQPLALHPQAMWWLAEAPRWAVPAALAGVFWWLLPRGAGGGLAGLLLCLPLLWPARHAPAEGELELLVHDVGQGTAVLVRTARHALWYDVGPPTGGEGNERILVPALRALGQGSPRQVMLSHDHLDHTGSLSSLRRQLPGLQLLAPPGSTIAGATPCQQGLRWQWDGVDFQVLHPAPGSRQAENEDSCVLRIASRHGVVLLPGDIGRPAERTLLEASPAALKADVVLVPHHGSGGSSSAPWVEAVAPRLAVVSAGHRNRFGHPRQDVVQRWQAQGAEVLATADSGAIRIWLGAQGLQLREQRIHAFRWWDAAGRARSAAILSPIEQAAVGPEG</sequence>
<dbReference type="Gene3D" id="3.60.15.10">
    <property type="entry name" value="Ribonuclease Z/Hydroxyacylglutathione hydrolase-like"/>
    <property type="match status" value="1"/>
</dbReference>
<evidence type="ECO:0000313" key="9">
    <source>
        <dbReference type="Proteomes" id="UP000036890"/>
    </source>
</evidence>
<dbReference type="PANTHER" id="PTHR30619:SF1">
    <property type="entry name" value="RECOMBINATION PROTEIN 2"/>
    <property type="match status" value="1"/>
</dbReference>
<keyword evidence="4 6" id="KW-1133">Transmembrane helix</keyword>
<evidence type="ECO:0000256" key="1">
    <source>
        <dbReference type="ARBA" id="ARBA00004651"/>
    </source>
</evidence>
<keyword evidence="2" id="KW-1003">Cell membrane</keyword>
<evidence type="ECO:0000259" key="7">
    <source>
        <dbReference type="SMART" id="SM00849"/>
    </source>
</evidence>
<dbReference type="InterPro" id="IPR001279">
    <property type="entry name" value="Metallo-B-lactamas"/>
</dbReference>
<dbReference type="PROSITE" id="PS51257">
    <property type="entry name" value="PROKAR_LIPOPROTEIN"/>
    <property type="match status" value="1"/>
</dbReference>
<dbReference type="NCBIfam" id="TIGR00360">
    <property type="entry name" value="ComEC_N-term"/>
    <property type="match status" value="1"/>
</dbReference>
<dbReference type="GO" id="GO:0005886">
    <property type="term" value="C:plasma membrane"/>
    <property type="evidence" value="ECO:0007669"/>
    <property type="project" value="UniProtKB-SubCell"/>
</dbReference>
<dbReference type="GO" id="GO:0030420">
    <property type="term" value="P:establishment of competence for transformation"/>
    <property type="evidence" value="ECO:0007669"/>
    <property type="project" value="InterPro"/>
</dbReference>
<feature type="transmembrane region" description="Helical" evidence="6">
    <location>
        <begin position="387"/>
        <end position="411"/>
    </location>
</feature>
<organism evidence="8 9">
    <name type="scientific">Stenotrophomonas geniculata N1</name>
    <dbReference type="NCBI Taxonomy" id="1167641"/>
    <lineage>
        <taxon>Bacteria</taxon>
        <taxon>Pseudomonadati</taxon>
        <taxon>Pseudomonadota</taxon>
        <taxon>Gammaproteobacteria</taxon>
        <taxon>Lysobacterales</taxon>
        <taxon>Lysobacteraceae</taxon>
        <taxon>Stenotrophomonas</taxon>
    </lineage>
</organism>
<dbReference type="PANTHER" id="PTHR30619">
    <property type="entry name" value="DNA INTERNALIZATION/COMPETENCE PROTEIN COMEC/REC2"/>
    <property type="match status" value="1"/>
</dbReference>
<dbReference type="AlphaFoldDB" id="A0A0L8ADR3"/>
<dbReference type="InterPro" id="IPR004797">
    <property type="entry name" value="Competence_ComEC/Rec2"/>
</dbReference>
<keyword evidence="3 6" id="KW-0812">Transmembrane</keyword>
<proteinExistence type="predicted"/>
<keyword evidence="5 6" id="KW-0472">Membrane</keyword>
<name>A0A0L8ADR3_9GAMM</name>
<dbReference type="Pfam" id="PF13567">
    <property type="entry name" value="DUF4131"/>
    <property type="match status" value="1"/>
</dbReference>
<reference evidence="8 9" key="1">
    <citation type="journal article" date="2012" name="J. Bacteriol.">
        <title>Genome sequence of a novel nicotine-degrading strain, Pseudomonas geniculata N1.</title>
        <authorList>
            <person name="Tang H."/>
            <person name="Yu H."/>
            <person name="Tai C."/>
            <person name="Huang K."/>
            <person name="Liu Y."/>
            <person name="Wang L."/>
            <person name="Yao Y."/>
            <person name="Wu G."/>
            <person name="Xu P."/>
        </authorList>
    </citation>
    <scope>NUCLEOTIDE SEQUENCE [LARGE SCALE GENOMIC DNA]</scope>
    <source>
        <strain evidence="8 9">N1</strain>
    </source>
</reference>
<dbReference type="EMBL" id="AJLO02000011">
    <property type="protein sequence ID" value="KOF00431.1"/>
    <property type="molecule type" value="Genomic_DNA"/>
</dbReference>
<comment type="subcellular location">
    <subcellularLocation>
        <location evidence="1">Cell membrane</location>
        <topology evidence="1">Multi-pass membrane protein</topology>
    </subcellularLocation>
</comment>
<feature type="domain" description="Metallo-beta-lactamase" evidence="7">
    <location>
        <begin position="539"/>
        <end position="722"/>
    </location>
</feature>
<dbReference type="InterPro" id="IPR036866">
    <property type="entry name" value="RibonucZ/Hydroxyglut_hydro"/>
</dbReference>
<dbReference type="InterPro" id="IPR052159">
    <property type="entry name" value="Competence_DNA_uptake"/>
</dbReference>
<accession>A0A0L8ADR3</accession>
<dbReference type="Proteomes" id="UP000036890">
    <property type="component" value="Unassembled WGS sequence"/>
</dbReference>
<feature type="transmembrane region" description="Helical" evidence="6">
    <location>
        <begin position="423"/>
        <end position="444"/>
    </location>
</feature>
<protein>
    <submittedName>
        <fullName evidence="8">Transporter</fullName>
    </submittedName>
</protein>
<evidence type="ECO:0000256" key="5">
    <source>
        <dbReference type="ARBA" id="ARBA00023136"/>
    </source>
</evidence>
<dbReference type="SUPFAM" id="SSF56281">
    <property type="entry name" value="Metallo-hydrolase/oxidoreductase"/>
    <property type="match status" value="1"/>
</dbReference>
<dbReference type="OrthoDB" id="9761531at2"/>
<dbReference type="RefSeq" id="WP_010486082.1">
    <property type="nucleotide sequence ID" value="NZ_AJLO02000011.1"/>
</dbReference>
<dbReference type="CDD" id="cd07731">
    <property type="entry name" value="ComA-like_MBL-fold"/>
    <property type="match status" value="1"/>
</dbReference>
<comment type="caution">
    <text evidence="8">The sequence shown here is derived from an EMBL/GenBank/DDBJ whole genome shotgun (WGS) entry which is preliminary data.</text>
</comment>
<dbReference type="InterPro" id="IPR004477">
    <property type="entry name" value="ComEC_N"/>
</dbReference>
<dbReference type="Pfam" id="PF00753">
    <property type="entry name" value="Lactamase_B"/>
    <property type="match status" value="1"/>
</dbReference>
<dbReference type="InterPro" id="IPR035681">
    <property type="entry name" value="ComA-like_MBL"/>
</dbReference>
<dbReference type="SMART" id="SM00849">
    <property type="entry name" value="Lactamase_B"/>
    <property type="match status" value="1"/>
</dbReference>
<dbReference type="Pfam" id="PF03772">
    <property type="entry name" value="Competence"/>
    <property type="match status" value="1"/>
</dbReference>
<dbReference type="NCBIfam" id="TIGR00361">
    <property type="entry name" value="ComEC_Rec2"/>
    <property type="match status" value="1"/>
</dbReference>
<feature type="transmembrane region" description="Helical" evidence="6">
    <location>
        <begin position="35"/>
        <end position="53"/>
    </location>
</feature>